<organism evidence="1 2">
    <name type="scientific">Mycena albidolilacea</name>
    <dbReference type="NCBI Taxonomy" id="1033008"/>
    <lineage>
        <taxon>Eukaryota</taxon>
        <taxon>Fungi</taxon>
        <taxon>Dikarya</taxon>
        <taxon>Basidiomycota</taxon>
        <taxon>Agaricomycotina</taxon>
        <taxon>Agaricomycetes</taxon>
        <taxon>Agaricomycetidae</taxon>
        <taxon>Agaricales</taxon>
        <taxon>Marasmiineae</taxon>
        <taxon>Mycenaceae</taxon>
        <taxon>Mycena</taxon>
    </lineage>
</organism>
<dbReference type="EMBL" id="JARIHO010000056">
    <property type="protein sequence ID" value="KAJ7318776.1"/>
    <property type="molecule type" value="Genomic_DNA"/>
</dbReference>
<reference evidence="1" key="1">
    <citation type="submission" date="2023-03" db="EMBL/GenBank/DDBJ databases">
        <title>Massive genome expansion in bonnet fungi (Mycena s.s.) driven by repeated elements and novel gene families across ecological guilds.</title>
        <authorList>
            <consortium name="Lawrence Berkeley National Laboratory"/>
            <person name="Harder C.B."/>
            <person name="Miyauchi S."/>
            <person name="Viragh M."/>
            <person name="Kuo A."/>
            <person name="Thoen E."/>
            <person name="Andreopoulos B."/>
            <person name="Lu D."/>
            <person name="Skrede I."/>
            <person name="Drula E."/>
            <person name="Henrissat B."/>
            <person name="Morin E."/>
            <person name="Kohler A."/>
            <person name="Barry K."/>
            <person name="LaButti K."/>
            <person name="Morin E."/>
            <person name="Salamov A."/>
            <person name="Lipzen A."/>
            <person name="Mereny Z."/>
            <person name="Hegedus B."/>
            <person name="Baldrian P."/>
            <person name="Stursova M."/>
            <person name="Weitz H."/>
            <person name="Taylor A."/>
            <person name="Grigoriev I.V."/>
            <person name="Nagy L.G."/>
            <person name="Martin F."/>
            <person name="Kauserud H."/>
        </authorList>
    </citation>
    <scope>NUCLEOTIDE SEQUENCE</scope>
    <source>
        <strain evidence="1">CBHHK002</strain>
    </source>
</reference>
<accession>A0AAD6ZEH0</accession>
<proteinExistence type="predicted"/>
<evidence type="ECO:0000313" key="1">
    <source>
        <dbReference type="EMBL" id="KAJ7318776.1"/>
    </source>
</evidence>
<gene>
    <name evidence="1" type="ORF">DFH08DRAFT_971141</name>
</gene>
<keyword evidence="2" id="KW-1185">Reference proteome</keyword>
<comment type="caution">
    <text evidence="1">The sequence shown here is derived from an EMBL/GenBank/DDBJ whole genome shotgun (WGS) entry which is preliminary data.</text>
</comment>
<evidence type="ECO:0000313" key="2">
    <source>
        <dbReference type="Proteomes" id="UP001218218"/>
    </source>
</evidence>
<name>A0AAD6ZEH0_9AGAR</name>
<dbReference type="Proteomes" id="UP001218218">
    <property type="component" value="Unassembled WGS sequence"/>
</dbReference>
<dbReference type="AlphaFoldDB" id="A0AAD6ZEH0"/>
<sequence>MPPPTRRPSPHPDSNGVRAACTRLAPVYRLFFWASKAAFVFPVLGGRWARAARTVEHHPARSRRCSTRAVLVDTASSSAPARPSSAPYFTPRTLNVDDTILSSTIQDFPGSEERAVREHTA</sequence>
<protein>
    <submittedName>
        <fullName evidence="1">Uncharacterized protein</fullName>
    </submittedName>
</protein>